<reference evidence="2" key="1">
    <citation type="journal article" date="2020" name="Stud. Mycol.">
        <title>101 Dothideomycetes genomes: a test case for predicting lifestyles and emergence of pathogens.</title>
        <authorList>
            <person name="Haridas S."/>
            <person name="Albert R."/>
            <person name="Binder M."/>
            <person name="Bloem J."/>
            <person name="Labutti K."/>
            <person name="Salamov A."/>
            <person name="Andreopoulos B."/>
            <person name="Baker S."/>
            <person name="Barry K."/>
            <person name="Bills G."/>
            <person name="Bluhm B."/>
            <person name="Cannon C."/>
            <person name="Castanera R."/>
            <person name="Culley D."/>
            <person name="Daum C."/>
            <person name="Ezra D."/>
            <person name="Gonzalez J."/>
            <person name="Henrissat B."/>
            <person name="Kuo A."/>
            <person name="Liang C."/>
            <person name="Lipzen A."/>
            <person name="Lutzoni F."/>
            <person name="Magnuson J."/>
            <person name="Mondo S."/>
            <person name="Nolan M."/>
            <person name="Ohm R."/>
            <person name="Pangilinan J."/>
            <person name="Park H.-J."/>
            <person name="Ramirez L."/>
            <person name="Alfaro M."/>
            <person name="Sun H."/>
            <person name="Tritt A."/>
            <person name="Yoshinaga Y."/>
            <person name="Zwiers L.-H."/>
            <person name="Turgeon B."/>
            <person name="Goodwin S."/>
            <person name="Spatafora J."/>
            <person name="Crous P."/>
            <person name="Grigoriev I."/>
        </authorList>
    </citation>
    <scope>NUCLEOTIDE SEQUENCE</scope>
    <source>
        <strain evidence="2">CBS 109.77</strain>
    </source>
</reference>
<feature type="transmembrane region" description="Helical" evidence="1">
    <location>
        <begin position="6"/>
        <end position="26"/>
    </location>
</feature>
<evidence type="ECO:0000313" key="3">
    <source>
        <dbReference type="Proteomes" id="UP000799757"/>
    </source>
</evidence>
<keyword evidence="3" id="KW-1185">Reference proteome</keyword>
<evidence type="ECO:0000313" key="2">
    <source>
        <dbReference type="EMBL" id="KAF2796620.1"/>
    </source>
</evidence>
<protein>
    <submittedName>
        <fullName evidence="2">Uncharacterized protein</fullName>
    </submittedName>
</protein>
<proteinExistence type="predicted"/>
<gene>
    <name evidence="2" type="ORF">K505DRAFT_158580</name>
</gene>
<name>A0A6A6XJB2_9PLEO</name>
<dbReference type="EMBL" id="MU001826">
    <property type="protein sequence ID" value="KAF2796620.1"/>
    <property type="molecule type" value="Genomic_DNA"/>
</dbReference>
<dbReference type="Proteomes" id="UP000799757">
    <property type="component" value="Unassembled WGS sequence"/>
</dbReference>
<evidence type="ECO:0000256" key="1">
    <source>
        <dbReference type="SAM" id="Phobius"/>
    </source>
</evidence>
<dbReference type="AlphaFoldDB" id="A0A6A6XJB2"/>
<accession>A0A6A6XJB2</accession>
<keyword evidence="1" id="KW-0472">Membrane</keyword>
<sequence length="143" mass="15580">MGICSSLSHGWVISALFLRFGSAIMFLHSLSSLHCPLFCLCIFCSACSGLWSPLADWAGPSRVSQWALSTTLYFVVLQSTHPPQLSTSLSCAVLQRSISGCAVRLFVRNGLARSFACVRMLSLFSDAEPEFAEPQVSFNLPNL</sequence>
<keyword evidence="1" id="KW-1133">Transmembrane helix</keyword>
<organism evidence="2 3">
    <name type="scientific">Melanomma pulvis-pyrius CBS 109.77</name>
    <dbReference type="NCBI Taxonomy" id="1314802"/>
    <lineage>
        <taxon>Eukaryota</taxon>
        <taxon>Fungi</taxon>
        <taxon>Dikarya</taxon>
        <taxon>Ascomycota</taxon>
        <taxon>Pezizomycotina</taxon>
        <taxon>Dothideomycetes</taxon>
        <taxon>Pleosporomycetidae</taxon>
        <taxon>Pleosporales</taxon>
        <taxon>Melanommataceae</taxon>
        <taxon>Melanomma</taxon>
    </lineage>
</organism>
<keyword evidence="1" id="KW-0812">Transmembrane</keyword>